<dbReference type="InterPro" id="IPR014743">
    <property type="entry name" value="Cl-channel_core"/>
</dbReference>
<dbReference type="Gene3D" id="1.10.472.80">
    <property type="entry name" value="Ypt/Rab-GAP domain of gyp1p, domain 3"/>
    <property type="match status" value="1"/>
</dbReference>
<dbReference type="FunFam" id="1.10.472.80:FF:000027">
    <property type="entry name" value="GTPase activating protein (Evi5)"/>
    <property type="match status" value="1"/>
</dbReference>
<dbReference type="GO" id="GO:0005783">
    <property type="term" value="C:endoplasmic reticulum"/>
    <property type="evidence" value="ECO:0007669"/>
    <property type="project" value="TreeGrafter"/>
</dbReference>
<dbReference type="Pfam" id="PF23436">
    <property type="entry name" value="RabGap-TBC_2"/>
    <property type="match status" value="1"/>
</dbReference>
<feature type="transmembrane region" description="Helical" evidence="11">
    <location>
        <begin position="968"/>
        <end position="988"/>
    </location>
</feature>
<dbReference type="InterPro" id="IPR046342">
    <property type="entry name" value="CBS_dom_sf"/>
</dbReference>
<dbReference type="GO" id="GO:0005886">
    <property type="term" value="C:plasma membrane"/>
    <property type="evidence" value="ECO:0007669"/>
    <property type="project" value="TreeGrafter"/>
</dbReference>
<feature type="transmembrane region" description="Helical" evidence="11">
    <location>
        <begin position="1150"/>
        <end position="1171"/>
    </location>
</feature>
<keyword evidence="9 11" id="KW-0868">Chloride</keyword>
<dbReference type="InterPro" id="IPR000644">
    <property type="entry name" value="CBS_dom"/>
</dbReference>
<sequence length="1632" mass="178172">MARSKGRKNAQQSTHPSTDSSDRSSPSQATPHEGADRPASPTPSNATTADEDDMDDFEDAQGGEAASRAGGSDDGDEEPADGQVGNTRDDGAREGRQGAEVADDDVNGGSTAQGDADVEAHRAVDGGRSGDGDGDDSGHSSPDRAPTPTLSSTNPSSATGTTAGRTSSPPSSRPTSVASSSGIEGLRQGANRLSLALSDDSTGERDDADDANSSSKRPFSLSSAPETPTSPSASSSSAPHPPPLPRHRSSLLASSLSGPAQDPTNVGREASASLTQAVWRQSLGLNASPGAKGLVDVVLSDNEEEGEEGEEGPSTPRRRGANGSPAKRRSVLSSSAGDDDSHYGDEDLDLDAEADESRDSFPSPSSSHSPSKFTSTANPRFPRTSAHLMPSSPSRDRQGSIATPHAADGFISHRASTNLSSTTTTSSPDLAPKASNGIQKLQNEFLKVKEQEGGAEREGIDWDFWGRVMNDYEEVARTQPRELSRAIQRGIPPALRGMVWQLMAAAKDENLEFVYSELLKQSSPHEKSIARDLSRTFPKHEYFSDAQGVGQENLFNVVKAYSLYDDEVGYTQGLQFIVGPLLLNMPDEEAFCVLVRLMKAYDLRSHYTPNMPGLQLRLFQFDRLVEELLPSVFLHLLRQGVKSSMYASQWFLTLFGYRFPLELVSSVFDLVFAEGVEAVFRFAIALLKRSEPYLLTLEFEELIDFLKNGLFEVYAPDEEELERDPQAQYKVHEFVREALQVRITPMMLDQFGEEWANLCAAQTAHAAELDSLRKANLQLSLQVRQLETSLAQINQEHCELVKQVVASRLEREELEDELVKYEDFTTIDWVADTLLERSRRRYEAATATRTLGHSLKAGFWRVVEAGQSWGVVSLVGAIIGLNAALMSIMTAWLSDLKLGYCTQGWWLNRKFCCWEIEEGFCEDWVTWTGWSGVQWVVYVLFAGLFAFSCAFLVRSFAPYAAGSGISEIKCILAGFIINGYLSFATLSIKSLTLPIAIASGLSVGKEGPSVHVASAIGNVVASRFSRFKRSQAKMREIVTAASATGVAVAFGSPIGGVLFSLEEMTINWPIKTMWRSFFCALVANVVLSAMNPFRTGKIVLFQVRFDRDWHFFELGFFILIGVFGGLYGAFVIKYNLQVAAFRRKHLANNAISEAVTLAVLTAAVGFTNRFLRIDMNEMLDVLFRECENGGDYENLCQTWAQWRMVNSLLLATVIRTCLVIVSYGCKVPAGIFVPSMAVGATFGRMVGILVKAMYRCARSPLPPTLELEGSGLAFHCEALPDADRLSRSAHPTWSMFAACDPEKPCITPGTYAFLGAAAGLAGITRITVTVVVIMFELTGALTYILPTMIVVMVTKAVSDQFGGGGIADQMIRFNGYPLLENHDHAFGVPVTTVMRKELVCLPSQGMKLDELQRLLDKTKYQGFPVVKSRKDKTLLGDISRRDLEIAIEKAQLSHIVAPDAPCLFCPQDDTVSQVGSPSLVNDDGWGTPPDEWDGGEEGVVDFTSFVNQTPLTVSPKQPLEFVMQLFRRMGPRVILVERFGELIGLVSVKDCLRYTIAHEAGHDHDAAHSSNADELEATLEELRLWWRDVRRWIAEKVTGRTIPPSPEIQLDGAAVFASSSEDAGLSDIDARR</sequence>
<dbReference type="PANTHER" id="PTHR45711:SF9">
    <property type="entry name" value="ANION_PROTON EXCHANGE TRANSPORTER GEF1"/>
    <property type="match status" value="1"/>
</dbReference>
<feature type="transmembrane region" description="Helical" evidence="11">
    <location>
        <begin position="869"/>
        <end position="893"/>
    </location>
</feature>
<evidence type="ECO:0000256" key="4">
    <source>
        <dbReference type="ARBA" id="ARBA00022692"/>
    </source>
</evidence>
<feature type="coiled-coil region" evidence="12">
    <location>
        <begin position="769"/>
        <end position="796"/>
    </location>
</feature>
<dbReference type="InterPro" id="IPR035969">
    <property type="entry name" value="Rab-GAP_TBC_sf"/>
</dbReference>
<evidence type="ECO:0000256" key="3">
    <source>
        <dbReference type="ARBA" id="ARBA00022468"/>
    </source>
</evidence>
<feature type="compositionally biased region" description="Low complexity" evidence="13">
    <location>
        <begin position="220"/>
        <end position="238"/>
    </location>
</feature>
<evidence type="ECO:0000256" key="11">
    <source>
        <dbReference type="RuleBase" id="RU361221"/>
    </source>
</evidence>
<comment type="subcellular location">
    <subcellularLocation>
        <location evidence="1 11">Membrane</location>
        <topology evidence="1 11">Multi-pass membrane protein</topology>
    </subcellularLocation>
</comment>
<dbReference type="Pfam" id="PF00571">
    <property type="entry name" value="CBS"/>
    <property type="match status" value="2"/>
</dbReference>
<feature type="compositionally biased region" description="Acidic residues" evidence="13">
    <location>
        <begin position="301"/>
        <end position="311"/>
    </location>
</feature>
<dbReference type="SMART" id="SM00164">
    <property type="entry name" value="TBC"/>
    <property type="match status" value="1"/>
</dbReference>
<dbReference type="SMART" id="SM00116">
    <property type="entry name" value="CBS"/>
    <property type="match status" value="2"/>
</dbReference>
<feature type="domain" description="CBS" evidence="15">
    <location>
        <begin position="1394"/>
        <end position="1453"/>
    </location>
</feature>
<dbReference type="FunFam" id="1.10.8.270:FF:000001">
    <property type="entry name" value="TBC1 domain family member 1"/>
    <property type="match status" value="1"/>
</dbReference>
<dbReference type="Pfam" id="PF00654">
    <property type="entry name" value="Voltage_CLC"/>
    <property type="match status" value="1"/>
</dbReference>
<dbReference type="Gene3D" id="3.90.1280.20">
    <property type="match status" value="1"/>
</dbReference>
<dbReference type="GO" id="GO:0000324">
    <property type="term" value="C:fungal-type vacuole"/>
    <property type="evidence" value="ECO:0007669"/>
    <property type="project" value="TreeGrafter"/>
</dbReference>
<evidence type="ECO:0000259" key="14">
    <source>
        <dbReference type="PROSITE" id="PS50086"/>
    </source>
</evidence>
<keyword evidence="3" id="KW-0343">GTPase activation</keyword>
<feature type="compositionally biased region" description="Basic residues" evidence="13">
    <location>
        <begin position="316"/>
        <end position="330"/>
    </location>
</feature>
<protein>
    <recommendedName>
        <fullName evidence="11">Chloride channel protein</fullName>
    </recommendedName>
</protein>
<keyword evidence="17" id="KW-1185">Reference proteome</keyword>
<gene>
    <name evidence="16" type="primary">FGENESH: predicted gene_6.310</name>
    <name evidence="16" type="ORF">BN2166_0033880</name>
</gene>
<name>A0A0K3CG23_RHOTO</name>
<dbReference type="PROSITE" id="PS51371">
    <property type="entry name" value="CBS"/>
    <property type="match status" value="2"/>
</dbReference>
<dbReference type="InterPro" id="IPR000195">
    <property type="entry name" value="Rab-GAP-TBC_dom"/>
</dbReference>
<dbReference type="SUPFAM" id="SSF81340">
    <property type="entry name" value="Clc chloride channel"/>
    <property type="match status" value="1"/>
</dbReference>
<proteinExistence type="inferred from homology"/>
<feature type="compositionally biased region" description="Acidic residues" evidence="13">
    <location>
        <begin position="49"/>
        <end position="61"/>
    </location>
</feature>
<feature type="transmembrane region" description="Helical" evidence="11">
    <location>
        <begin position="1073"/>
        <end position="1090"/>
    </location>
</feature>
<dbReference type="Gene3D" id="1.10.3080.10">
    <property type="entry name" value="Clc chloride channel"/>
    <property type="match status" value="1"/>
</dbReference>
<feature type="compositionally biased region" description="Low complexity" evidence="13">
    <location>
        <begin position="250"/>
        <end position="260"/>
    </location>
</feature>
<dbReference type="PROSITE" id="PS50086">
    <property type="entry name" value="TBC_RABGAP"/>
    <property type="match status" value="1"/>
</dbReference>
<evidence type="ECO:0000256" key="2">
    <source>
        <dbReference type="ARBA" id="ARBA00022448"/>
    </source>
</evidence>
<accession>A0A0K3CG23</accession>
<feature type="compositionally biased region" description="Acidic residues" evidence="13">
    <location>
        <begin position="346"/>
        <end position="356"/>
    </location>
</feature>
<feature type="transmembrane region" description="Helical" evidence="11">
    <location>
        <begin position="1111"/>
        <end position="1130"/>
    </location>
</feature>
<feature type="domain" description="Rab-GAP TBC" evidence="14">
    <location>
        <begin position="490"/>
        <end position="675"/>
    </location>
</feature>
<feature type="compositionally biased region" description="Low complexity" evidence="13">
    <location>
        <begin position="13"/>
        <end position="27"/>
    </location>
</feature>
<dbReference type="Gene3D" id="3.10.580.20">
    <property type="match status" value="1"/>
</dbReference>
<feature type="domain" description="CBS" evidence="15">
    <location>
        <begin position="1506"/>
        <end position="1564"/>
    </location>
</feature>
<feature type="region of interest" description="Disordered" evidence="13">
    <location>
        <begin position="284"/>
        <end position="434"/>
    </location>
</feature>
<dbReference type="InterPro" id="IPR001807">
    <property type="entry name" value="ClC"/>
</dbReference>
<keyword evidence="7 11" id="KW-0406">Ion transport</keyword>
<evidence type="ECO:0000313" key="17">
    <source>
        <dbReference type="Proteomes" id="UP000199069"/>
    </source>
</evidence>
<evidence type="ECO:0000256" key="7">
    <source>
        <dbReference type="ARBA" id="ARBA00023065"/>
    </source>
</evidence>
<keyword evidence="4 11" id="KW-0812">Transmembrane</keyword>
<keyword evidence="8 11" id="KW-0472">Membrane</keyword>
<organism evidence="16 17">
    <name type="scientific">Rhodotorula toruloides</name>
    <name type="common">Yeast</name>
    <name type="synonym">Rhodosporidium toruloides</name>
    <dbReference type="NCBI Taxonomy" id="5286"/>
    <lineage>
        <taxon>Eukaryota</taxon>
        <taxon>Fungi</taxon>
        <taxon>Dikarya</taxon>
        <taxon>Basidiomycota</taxon>
        <taxon>Pucciniomycotina</taxon>
        <taxon>Microbotryomycetes</taxon>
        <taxon>Sporidiobolales</taxon>
        <taxon>Sporidiobolaceae</taxon>
        <taxon>Rhodotorula</taxon>
    </lineage>
</organism>
<dbReference type="GO" id="GO:0005769">
    <property type="term" value="C:early endosome"/>
    <property type="evidence" value="ECO:0007669"/>
    <property type="project" value="TreeGrafter"/>
</dbReference>
<feature type="region of interest" description="Disordered" evidence="13">
    <location>
        <begin position="1"/>
        <end position="271"/>
    </location>
</feature>
<evidence type="ECO:0000256" key="8">
    <source>
        <dbReference type="ARBA" id="ARBA00023136"/>
    </source>
</evidence>
<dbReference type="Gene3D" id="1.10.10.750">
    <property type="entry name" value="Ypt/Rab-GAP domain of gyp1p, domain 1"/>
    <property type="match status" value="1"/>
</dbReference>
<keyword evidence="10" id="KW-0129">CBS domain</keyword>
<dbReference type="Gene3D" id="1.10.8.270">
    <property type="entry name" value="putative rabgap domain of human tbc1 domain family member 14 like domains"/>
    <property type="match status" value="1"/>
</dbReference>
<evidence type="ECO:0000256" key="12">
    <source>
        <dbReference type="SAM" id="Coils"/>
    </source>
</evidence>
<feature type="compositionally biased region" description="Basic and acidic residues" evidence="13">
    <location>
        <begin position="87"/>
        <end position="97"/>
    </location>
</feature>
<dbReference type="EMBL" id="CWKI01000006">
    <property type="protein sequence ID" value="CTR07527.1"/>
    <property type="molecule type" value="Genomic_DNA"/>
</dbReference>
<dbReference type="FunFam" id="1.10.10.750:FF:000003">
    <property type="entry name" value="GTPase activating protein (Evi5)"/>
    <property type="match status" value="1"/>
</dbReference>
<dbReference type="PRINTS" id="PR00762">
    <property type="entry name" value="CLCHANNEL"/>
</dbReference>
<feature type="transmembrane region" description="Helical" evidence="11">
    <location>
        <begin position="935"/>
        <end position="956"/>
    </location>
</feature>
<evidence type="ECO:0000256" key="6">
    <source>
        <dbReference type="ARBA" id="ARBA00023054"/>
    </source>
</evidence>
<feature type="transmembrane region" description="Helical" evidence="11">
    <location>
        <begin position="1340"/>
        <end position="1357"/>
    </location>
</feature>
<dbReference type="PANTHER" id="PTHR45711">
    <property type="entry name" value="CHLORIDE CHANNEL PROTEIN"/>
    <property type="match status" value="1"/>
</dbReference>
<evidence type="ECO:0000256" key="1">
    <source>
        <dbReference type="ARBA" id="ARBA00004141"/>
    </source>
</evidence>
<evidence type="ECO:0000256" key="10">
    <source>
        <dbReference type="PROSITE-ProRule" id="PRU00703"/>
    </source>
</evidence>
<keyword evidence="2 11" id="KW-0813">Transport</keyword>
<feature type="compositionally biased region" description="Low complexity" evidence="13">
    <location>
        <begin position="416"/>
        <end position="427"/>
    </location>
</feature>
<feature type="compositionally biased region" description="Low complexity" evidence="13">
    <location>
        <begin position="146"/>
        <end position="182"/>
    </location>
</feature>
<feature type="transmembrane region" description="Helical" evidence="11">
    <location>
        <begin position="1229"/>
        <end position="1250"/>
    </location>
</feature>
<dbReference type="CDD" id="cd04591">
    <property type="entry name" value="CBS_pair_voltage-gated_CLC_euk_bac"/>
    <property type="match status" value="1"/>
</dbReference>
<evidence type="ECO:0000256" key="13">
    <source>
        <dbReference type="SAM" id="MobiDB-lite"/>
    </source>
</evidence>
<dbReference type="GO" id="GO:0005096">
    <property type="term" value="F:GTPase activator activity"/>
    <property type="evidence" value="ECO:0007669"/>
    <property type="project" value="UniProtKB-KW"/>
</dbReference>
<dbReference type="GO" id="GO:0005247">
    <property type="term" value="F:voltage-gated chloride channel activity"/>
    <property type="evidence" value="ECO:0007669"/>
    <property type="project" value="TreeGrafter"/>
</dbReference>
<evidence type="ECO:0000313" key="16">
    <source>
        <dbReference type="EMBL" id="CTR07527.1"/>
    </source>
</evidence>
<evidence type="ECO:0000256" key="9">
    <source>
        <dbReference type="ARBA" id="ARBA00023214"/>
    </source>
</evidence>
<feature type="transmembrane region" description="Helical" evidence="11">
    <location>
        <begin position="1204"/>
        <end position="1223"/>
    </location>
</feature>
<comment type="similarity">
    <text evidence="11">Belongs to the chloride channel (TC 2.A.49) family.</text>
</comment>
<dbReference type="SUPFAM" id="SSF47923">
    <property type="entry name" value="Ypt/Rab-GAP domain of gyp1p"/>
    <property type="match status" value="2"/>
</dbReference>
<evidence type="ECO:0000259" key="15">
    <source>
        <dbReference type="PROSITE" id="PS51371"/>
    </source>
</evidence>
<dbReference type="GO" id="GO:0006879">
    <property type="term" value="P:intracellular iron ion homeostasis"/>
    <property type="evidence" value="ECO:0007669"/>
    <property type="project" value="TreeGrafter"/>
</dbReference>
<reference evidence="16 17" key="1">
    <citation type="submission" date="2015-07" db="EMBL/GenBank/DDBJ databases">
        <authorList>
            <person name="Cajimat M.N.B."/>
            <person name="Milazzo M.L."/>
            <person name="Fulhorst C.F."/>
        </authorList>
    </citation>
    <scope>NUCLEOTIDE SEQUENCE [LARGE SCALE GENOMIC DNA]</scope>
    <source>
        <strain evidence="16">Single colony</strain>
    </source>
</reference>
<keyword evidence="5 11" id="KW-1133">Transmembrane helix</keyword>
<dbReference type="GO" id="GO:0006878">
    <property type="term" value="P:intracellular copper ion homeostasis"/>
    <property type="evidence" value="ECO:0007669"/>
    <property type="project" value="TreeGrafter"/>
</dbReference>
<dbReference type="CDD" id="cd03684">
    <property type="entry name" value="ClC_3_like"/>
    <property type="match status" value="1"/>
</dbReference>
<dbReference type="Proteomes" id="UP000199069">
    <property type="component" value="Unassembled WGS sequence"/>
</dbReference>
<dbReference type="GO" id="GO:0005794">
    <property type="term" value="C:Golgi apparatus"/>
    <property type="evidence" value="ECO:0007669"/>
    <property type="project" value="TreeGrafter"/>
</dbReference>
<feature type="compositionally biased region" description="Basic and acidic residues" evidence="13">
    <location>
        <begin position="118"/>
        <end position="142"/>
    </location>
</feature>
<evidence type="ECO:0000256" key="5">
    <source>
        <dbReference type="ARBA" id="ARBA00022989"/>
    </source>
</evidence>
<feature type="transmembrane region" description="Helical" evidence="11">
    <location>
        <begin position="1037"/>
        <end position="1061"/>
    </location>
</feature>
<feature type="compositionally biased region" description="Low complexity" evidence="13">
    <location>
        <begin position="360"/>
        <end position="371"/>
    </location>
</feature>
<dbReference type="SUPFAM" id="SSF54631">
    <property type="entry name" value="CBS-domain pair"/>
    <property type="match status" value="1"/>
</dbReference>
<keyword evidence="6 12" id="KW-0175">Coiled coil</keyword>